<dbReference type="RefSeq" id="WP_106736697.1">
    <property type="nucleotide sequence ID" value="NZ_CP027657.1"/>
</dbReference>
<keyword evidence="2" id="KW-0812">Transmembrane</keyword>
<feature type="domain" description="FecR protein" evidence="1">
    <location>
        <begin position="71"/>
        <end position="161"/>
    </location>
</feature>
<accession>A0A2R3QJE3</accession>
<dbReference type="Pfam" id="PF04773">
    <property type="entry name" value="FecR"/>
    <property type="match status" value="1"/>
</dbReference>
<dbReference type="GO" id="GO:0016989">
    <property type="term" value="F:sigma factor antagonist activity"/>
    <property type="evidence" value="ECO:0007669"/>
    <property type="project" value="TreeGrafter"/>
</dbReference>
<name>A0A2R3QJE3_ECTME</name>
<sequence>MNRQPPHEDDRIPADDAIARHREALKARFPMPAPVKRSRRSPGTTLGLFAAALALAGGLLWLDPAYRSEDHASAAGQVQAVTLADGSQITLDGASRIRVSWHLRSRRVELQAGQALFAVAPMVYRPFFTEVGSTRIAVVGTRYNVNRLGDDVRVTVSEGRVSVRGHGDALLLTPGDQVRVRAGQIGTPLRIDASAAAAWVEGQLVFERTPLGEVLDALRRQAGIQVRLADARLAELPVSGRFERSRLDGLPALLPKILPVDLKTGADGVPTLSRREAKK</sequence>
<evidence type="ECO:0000313" key="2">
    <source>
        <dbReference type="EMBL" id="AVO51854.1"/>
    </source>
</evidence>
<evidence type="ECO:0000259" key="1">
    <source>
        <dbReference type="Pfam" id="PF04773"/>
    </source>
</evidence>
<organism evidence="2 3">
    <name type="scientific">Ectopseudomonas mendocina</name>
    <name type="common">Pseudomonas mendocina</name>
    <dbReference type="NCBI Taxonomy" id="300"/>
    <lineage>
        <taxon>Bacteria</taxon>
        <taxon>Pseudomonadati</taxon>
        <taxon>Pseudomonadota</taxon>
        <taxon>Gammaproteobacteria</taxon>
        <taxon>Pseudomonadales</taxon>
        <taxon>Pseudomonadaceae</taxon>
        <taxon>Ectopseudomonas</taxon>
    </lineage>
</organism>
<dbReference type="Gene3D" id="2.60.120.1440">
    <property type="match status" value="1"/>
</dbReference>
<dbReference type="Gene3D" id="3.55.50.30">
    <property type="match status" value="1"/>
</dbReference>
<protein>
    <submittedName>
        <fullName evidence="2">Transmembrane sensor</fullName>
    </submittedName>
</protein>
<dbReference type="Proteomes" id="UP000238327">
    <property type="component" value="Chromosome"/>
</dbReference>
<proteinExistence type="predicted"/>
<dbReference type="PANTHER" id="PTHR30273">
    <property type="entry name" value="PERIPLASMIC SIGNAL SENSOR AND SIGMA FACTOR ACTIVATOR FECR-RELATED"/>
    <property type="match status" value="1"/>
</dbReference>
<dbReference type="PIRSF" id="PIRSF018266">
    <property type="entry name" value="FecR"/>
    <property type="match status" value="1"/>
</dbReference>
<dbReference type="PANTHER" id="PTHR30273:SF2">
    <property type="entry name" value="PROTEIN FECR"/>
    <property type="match status" value="1"/>
</dbReference>
<dbReference type="OrthoDB" id="9771237at2"/>
<evidence type="ECO:0000313" key="3">
    <source>
        <dbReference type="Proteomes" id="UP000238327"/>
    </source>
</evidence>
<dbReference type="STRING" id="1001585.MDS_3602"/>
<dbReference type="AlphaFoldDB" id="A0A2R3QJE3"/>
<gene>
    <name evidence="2" type="ORF">C7A17_03440</name>
</gene>
<dbReference type="InterPro" id="IPR012373">
    <property type="entry name" value="Ferrdict_sens_TM"/>
</dbReference>
<reference evidence="2 3" key="1">
    <citation type="submission" date="2018-03" db="EMBL/GenBank/DDBJ databases">
        <title>Complete genome sequence and methylome analysis of Pseudomonas mendocina NEB 698.</title>
        <authorList>
            <person name="Morgan R.D."/>
        </authorList>
    </citation>
    <scope>NUCLEOTIDE SEQUENCE [LARGE SCALE GENOMIC DNA]</scope>
    <source>
        <strain evidence="2 3">NEB698</strain>
    </source>
</reference>
<dbReference type="InterPro" id="IPR006860">
    <property type="entry name" value="FecR"/>
</dbReference>
<keyword evidence="2" id="KW-0472">Membrane</keyword>
<dbReference type="EMBL" id="CP027657">
    <property type="protein sequence ID" value="AVO51854.1"/>
    <property type="molecule type" value="Genomic_DNA"/>
</dbReference>